<dbReference type="InterPro" id="IPR003593">
    <property type="entry name" value="AAA+_ATPase"/>
</dbReference>
<dbReference type="GO" id="GO:0140359">
    <property type="term" value="F:ABC-type transporter activity"/>
    <property type="evidence" value="ECO:0007669"/>
    <property type="project" value="InterPro"/>
</dbReference>
<keyword evidence="10" id="KW-1185">Reference proteome</keyword>
<dbReference type="PANTHER" id="PTHR11384">
    <property type="entry name" value="ATP-BINDING CASSETTE, SUB-FAMILY D MEMBER"/>
    <property type="match status" value="1"/>
</dbReference>
<evidence type="ECO:0000256" key="3">
    <source>
        <dbReference type="ARBA" id="ARBA00022692"/>
    </source>
</evidence>
<dbReference type="CTD" id="215"/>
<dbReference type="PROSITE" id="PS50929">
    <property type="entry name" value="ABC_TM1F"/>
    <property type="match status" value="1"/>
</dbReference>
<dbReference type="GO" id="GO:0007031">
    <property type="term" value="P:peroxisome organization"/>
    <property type="evidence" value="ECO:0007669"/>
    <property type="project" value="TreeGrafter"/>
</dbReference>
<dbReference type="GO" id="GO:0016887">
    <property type="term" value="F:ATP hydrolysis activity"/>
    <property type="evidence" value="ECO:0007669"/>
    <property type="project" value="InterPro"/>
</dbReference>
<dbReference type="GO" id="GO:0005778">
    <property type="term" value="C:peroxisomal membrane"/>
    <property type="evidence" value="ECO:0007669"/>
    <property type="project" value="TreeGrafter"/>
</dbReference>
<evidence type="ECO:0000256" key="4">
    <source>
        <dbReference type="ARBA" id="ARBA00022741"/>
    </source>
</evidence>
<evidence type="ECO:0000313" key="10">
    <source>
        <dbReference type="Proteomes" id="UP000000715"/>
    </source>
</evidence>
<evidence type="ECO:0000259" key="9">
    <source>
        <dbReference type="PROSITE" id="PS50929"/>
    </source>
</evidence>
<keyword evidence="7" id="KW-0472">Membrane</keyword>
<dbReference type="InterPro" id="IPR050835">
    <property type="entry name" value="ABC_transporter_sub-D"/>
</dbReference>
<dbReference type="SUPFAM" id="SSF52540">
    <property type="entry name" value="P-loop containing nucleoside triphosphate hydrolases"/>
    <property type="match status" value="1"/>
</dbReference>
<dbReference type="SUPFAM" id="SSF90123">
    <property type="entry name" value="ABC transporter transmembrane region"/>
    <property type="match status" value="1"/>
</dbReference>
<dbReference type="InterPro" id="IPR003439">
    <property type="entry name" value="ABC_transporter-like_ATP-bd"/>
</dbReference>
<dbReference type="GeneID" id="101677782"/>
<dbReference type="GO" id="GO:0005524">
    <property type="term" value="F:ATP binding"/>
    <property type="evidence" value="ECO:0007669"/>
    <property type="project" value="UniProtKB-KW"/>
</dbReference>
<keyword evidence="6" id="KW-1133">Transmembrane helix</keyword>
<dbReference type="Pfam" id="PF06472">
    <property type="entry name" value="ABC_membrane_2"/>
    <property type="match status" value="1"/>
</dbReference>
<evidence type="ECO:0000256" key="1">
    <source>
        <dbReference type="ARBA" id="ARBA00008575"/>
    </source>
</evidence>
<evidence type="ECO:0000259" key="8">
    <source>
        <dbReference type="PROSITE" id="PS50893"/>
    </source>
</evidence>
<sequence length="782" mass="87115">MPVLSTPRSSRVSTLKRTALVLALTAYGAHKVYPLLRQYLAATRGPQVPAGESTQEVSGATAAKASVNRVFLQRLFGLLRLLFPRTLCRETGLLALHSASLVSRTFLSVYVARLDGRLARGIVRKDPRAFGWQLLQWLLIALPATFINSAIRFLEGQLALSFRSRLVAHAYSLYFSQQTYYRVSNMDGRLRNPDQSLTEDVVAFAASVAHLYSNLTKPLLDVAVTAYTLLRAARSRGAGTAWPSAIAGLVVFLTANVLRAFSPKFGELVAEEARRKGELRYMHSRVVANSEEIAFYGGHEVELALLQQSYQGLASQIHLILLERLWYITLEQFLMKYVWSASGLLMVAVPIITATGYAESDPEAVKKAALQMKEEELVSERTEAFTIARNLLTAAADAIERIMSSYKEVTELAGYTARVHEMFQVFEDVQHCRFKRPGELEDTQAGPGAVAKPGVRIEGPLQIRGQVVDVEQGIICENIPIITPTGEVVVASLNIRVEEGMHLLITGPNGCGKSSLFRILGGLWPTYGGVLYKPPPQRMFYIPQRPYMPVGSLRDQVIYPDSVEDMRRKGYSERHLEAILDIVHLNHILQREGESSRSWRMCNILKSYWPEFGSMVILHLKTSCSTQPFWQGTSSPVGRQSGGWEAVCDWKDVLSGGEKQRIGMARMFYHRPKYALLDECTSAVSIDVEGKIFQAAKDAGIALLSITHRPSLWKYHTHLLQFDGEGGWKFEKLDSAARLSLTEEKQRLEQQLAGVPKMQRRLQELCQILGQGPGVLQGAPLP</sequence>
<evidence type="ECO:0000256" key="5">
    <source>
        <dbReference type="ARBA" id="ARBA00022840"/>
    </source>
</evidence>
<dbReference type="Proteomes" id="UP000000715">
    <property type="component" value="Unplaced"/>
</dbReference>
<evidence type="ECO:0000256" key="2">
    <source>
        <dbReference type="ARBA" id="ARBA00022448"/>
    </source>
</evidence>
<name>A0A8U0NFC7_MUSPF</name>
<dbReference type="InterPro" id="IPR011527">
    <property type="entry name" value="ABC1_TM_dom"/>
</dbReference>
<dbReference type="CDD" id="cd03223">
    <property type="entry name" value="ABCD_peroxisomal_ALDP"/>
    <property type="match status" value="1"/>
</dbReference>
<keyword evidence="5 11" id="KW-0067">ATP-binding</keyword>
<dbReference type="SMART" id="SM00382">
    <property type="entry name" value="AAA"/>
    <property type="match status" value="1"/>
</dbReference>
<proteinExistence type="inferred from homology"/>
<dbReference type="GO" id="GO:0006635">
    <property type="term" value="P:fatty acid beta-oxidation"/>
    <property type="evidence" value="ECO:0007669"/>
    <property type="project" value="TreeGrafter"/>
</dbReference>
<dbReference type="InterPro" id="IPR036640">
    <property type="entry name" value="ABC1_TM_sf"/>
</dbReference>
<feature type="domain" description="ABC transmembrane type-1" evidence="9">
    <location>
        <begin position="105"/>
        <end position="335"/>
    </location>
</feature>
<dbReference type="OrthoDB" id="422637at2759"/>
<reference evidence="11" key="1">
    <citation type="submission" date="2025-08" db="UniProtKB">
        <authorList>
            <consortium name="RefSeq"/>
        </authorList>
    </citation>
    <scope>IDENTIFICATION</scope>
    <source>
        <tissue evidence="11">Brain</tissue>
    </source>
</reference>
<evidence type="ECO:0000256" key="6">
    <source>
        <dbReference type="ARBA" id="ARBA00022989"/>
    </source>
</evidence>
<dbReference type="GO" id="GO:0005324">
    <property type="term" value="F:long-chain fatty acid transmembrane transporter activity"/>
    <property type="evidence" value="ECO:0007669"/>
    <property type="project" value="TreeGrafter"/>
</dbReference>
<dbReference type="InterPro" id="IPR017871">
    <property type="entry name" value="ABC_transporter-like_CS"/>
</dbReference>
<dbReference type="KEGG" id="mpuf:101677782"/>
<organism evidence="10 11">
    <name type="scientific">Mustela putorius furo</name>
    <name type="common">European domestic ferret</name>
    <name type="synonym">Mustela furo</name>
    <dbReference type="NCBI Taxonomy" id="9669"/>
    <lineage>
        <taxon>Eukaryota</taxon>
        <taxon>Metazoa</taxon>
        <taxon>Chordata</taxon>
        <taxon>Craniata</taxon>
        <taxon>Vertebrata</taxon>
        <taxon>Euteleostomi</taxon>
        <taxon>Mammalia</taxon>
        <taxon>Eutheria</taxon>
        <taxon>Laurasiatheria</taxon>
        <taxon>Carnivora</taxon>
        <taxon>Caniformia</taxon>
        <taxon>Musteloidea</taxon>
        <taxon>Mustelidae</taxon>
        <taxon>Mustelinae</taxon>
        <taxon>Mustela</taxon>
    </lineage>
</organism>
<dbReference type="PANTHER" id="PTHR11384:SF21">
    <property type="entry name" value="ATP-BINDING CASSETTE SUB-FAMILY D MEMBER 1"/>
    <property type="match status" value="1"/>
</dbReference>
<comment type="similarity">
    <text evidence="1">Belongs to the ABC transporter superfamily. ABCD family. Peroxisomal fatty acyl CoA transporter (TC 3.A.1.203) subfamily.</text>
</comment>
<dbReference type="InterPro" id="IPR027417">
    <property type="entry name" value="P-loop_NTPase"/>
</dbReference>
<dbReference type="RefSeq" id="XP_004780718.1">
    <property type="nucleotide sequence ID" value="XM_004780661.3"/>
</dbReference>
<keyword evidence="3" id="KW-0812">Transmembrane</keyword>
<feature type="domain" description="ABC transporter" evidence="8">
    <location>
        <begin position="474"/>
        <end position="749"/>
    </location>
</feature>
<keyword evidence="4" id="KW-0547">Nucleotide-binding</keyword>
<dbReference type="GO" id="GO:0015910">
    <property type="term" value="P:long-chain fatty acid import into peroxisome"/>
    <property type="evidence" value="ECO:0007669"/>
    <property type="project" value="TreeGrafter"/>
</dbReference>
<dbReference type="Pfam" id="PF00005">
    <property type="entry name" value="ABC_tran"/>
    <property type="match status" value="1"/>
</dbReference>
<dbReference type="Gene3D" id="3.40.50.300">
    <property type="entry name" value="P-loop containing nucleotide triphosphate hydrolases"/>
    <property type="match status" value="1"/>
</dbReference>
<evidence type="ECO:0000256" key="7">
    <source>
        <dbReference type="ARBA" id="ARBA00023136"/>
    </source>
</evidence>
<protein>
    <submittedName>
        <fullName evidence="11">ATP-binding cassette sub-family D member 1 isoform X1</fullName>
    </submittedName>
</protein>
<keyword evidence="2" id="KW-0813">Transport</keyword>
<dbReference type="AlphaFoldDB" id="A0A8U0NFC7"/>
<dbReference type="GO" id="GO:0042760">
    <property type="term" value="P:very long-chain fatty acid catabolic process"/>
    <property type="evidence" value="ECO:0007669"/>
    <property type="project" value="TreeGrafter"/>
</dbReference>
<gene>
    <name evidence="11" type="primary">ABCD1</name>
</gene>
<accession>A0A8U0NFC7</accession>
<evidence type="ECO:0000313" key="11">
    <source>
        <dbReference type="RefSeq" id="XP_004780718.1"/>
    </source>
</evidence>
<dbReference type="PROSITE" id="PS50893">
    <property type="entry name" value="ABC_TRANSPORTER_2"/>
    <property type="match status" value="1"/>
</dbReference>
<dbReference type="PROSITE" id="PS00211">
    <property type="entry name" value="ABC_TRANSPORTER_1"/>
    <property type="match status" value="1"/>
</dbReference>